<evidence type="ECO:0000313" key="3">
    <source>
        <dbReference type="EMBL" id="MBH5323330.1"/>
    </source>
</evidence>
<proteinExistence type="predicted"/>
<feature type="chain" id="PRO_5045165743" description="Ferrochelatase" evidence="2">
    <location>
        <begin position="23"/>
        <end position="79"/>
    </location>
</feature>
<dbReference type="Proteomes" id="UP000602442">
    <property type="component" value="Unassembled WGS sequence"/>
</dbReference>
<evidence type="ECO:0000256" key="1">
    <source>
        <dbReference type="SAM" id="Phobius"/>
    </source>
</evidence>
<keyword evidence="4" id="KW-1185">Reference proteome</keyword>
<gene>
    <name evidence="3" type="ORF">I5L03_12125</name>
</gene>
<organism evidence="3 4">
    <name type="scientific">Aurantiacibacter sediminis</name>
    <dbReference type="NCBI Taxonomy" id="2793064"/>
    <lineage>
        <taxon>Bacteria</taxon>
        <taxon>Pseudomonadati</taxon>
        <taxon>Pseudomonadota</taxon>
        <taxon>Alphaproteobacteria</taxon>
        <taxon>Sphingomonadales</taxon>
        <taxon>Erythrobacteraceae</taxon>
        <taxon>Aurantiacibacter</taxon>
    </lineage>
</organism>
<keyword evidence="1" id="KW-1133">Transmembrane helix</keyword>
<evidence type="ECO:0000313" key="4">
    <source>
        <dbReference type="Proteomes" id="UP000602442"/>
    </source>
</evidence>
<feature type="transmembrane region" description="Helical" evidence="1">
    <location>
        <begin position="46"/>
        <end position="65"/>
    </location>
</feature>
<keyword evidence="1" id="KW-0472">Membrane</keyword>
<name>A0ABS0N6E7_9SPHN</name>
<accession>A0ABS0N6E7</accession>
<protein>
    <recommendedName>
        <fullName evidence="5">Ferrochelatase</fullName>
    </recommendedName>
</protein>
<feature type="signal peptide" evidence="2">
    <location>
        <begin position="1"/>
        <end position="22"/>
    </location>
</feature>
<comment type="caution">
    <text evidence="3">The sequence shown here is derived from an EMBL/GenBank/DDBJ whole genome shotgun (WGS) entry which is preliminary data.</text>
</comment>
<sequence>MMKKFFTTAAVAGAMIATPAMAQDAAFDRLPAPAEQGEDLSATPPAGIFIGIAAVVAIVLGVIIATGENDADETLPTSP</sequence>
<keyword evidence="1" id="KW-0812">Transmembrane</keyword>
<dbReference type="EMBL" id="JAEANY010000004">
    <property type="protein sequence ID" value="MBH5323330.1"/>
    <property type="molecule type" value="Genomic_DNA"/>
</dbReference>
<reference evidence="3 4" key="1">
    <citation type="submission" date="2020-11" db="EMBL/GenBank/DDBJ databases">
        <title>Erythrobacter sediminis sp. nov., a marine bacterium from a tidal flat of Garorim Bay.</title>
        <authorList>
            <person name="Kim D."/>
            <person name="Yoo Y."/>
            <person name="Kim J.-J."/>
        </authorList>
    </citation>
    <scope>NUCLEOTIDE SEQUENCE [LARGE SCALE GENOMIC DNA]</scope>
    <source>
        <strain evidence="3 4">JGD-13</strain>
    </source>
</reference>
<evidence type="ECO:0008006" key="5">
    <source>
        <dbReference type="Google" id="ProtNLM"/>
    </source>
</evidence>
<evidence type="ECO:0000256" key="2">
    <source>
        <dbReference type="SAM" id="SignalP"/>
    </source>
</evidence>
<dbReference type="RefSeq" id="WP_197922097.1">
    <property type="nucleotide sequence ID" value="NZ_CAWPTA010000009.1"/>
</dbReference>
<keyword evidence="2" id="KW-0732">Signal</keyword>